<sequence>MTQINPTEAFFLDLEKKVKGPAGALEGKKALVIGIANNQSIAYGCALAFRALGASVAMTYLNEKSKPYTQSLADHLGVDPALYLPCDVRVPGQLEAVFDAIGRTWGKLDIALHSIAFAPREDLHGRVTDCSRDGFLMAMDVSCHSFIRMAKLAEPLMTDGGSLFTMSYYGAEKVVDRYNLMGPVKAALEASARYLAAELGPKGIRVHPISPGPIKTRAATGIDRFDELMDMAAARAPSRMLVTIEDVGMATAFLASDYAKLITGETMHIDGGYHIVG</sequence>
<evidence type="ECO:0000256" key="5">
    <source>
        <dbReference type="ARBA" id="ARBA00023002"/>
    </source>
</evidence>
<evidence type="ECO:0000256" key="3">
    <source>
        <dbReference type="ARBA" id="ARBA00022516"/>
    </source>
</evidence>
<dbReference type="GO" id="GO:0004318">
    <property type="term" value="F:enoyl-[acyl-carrier-protein] reductase (NADH) activity"/>
    <property type="evidence" value="ECO:0007669"/>
    <property type="project" value="UniProtKB-EC"/>
</dbReference>
<dbReference type="PANTHER" id="PTHR43159:SF2">
    <property type="entry name" value="ENOYL-[ACYL-CARRIER-PROTEIN] REDUCTASE [NADH], CHLOROPLASTIC"/>
    <property type="match status" value="1"/>
</dbReference>
<evidence type="ECO:0000313" key="12">
    <source>
        <dbReference type="EMBL" id="SBT06379.1"/>
    </source>
</evidence>
<dbReference type="Proteomes" id="UP000199169">
    <property type="component" value="Unassembled WGS sequence"/>
</dbReference>
<dbReference type="EMBL" id="FLQX01000107">
    <property type="protein sequence ID" value="SBT06379.1"/>
    <property type="molecule type" value="Genomic_DNA"/>
</dbReference>
<feature type="active site" description="Proton acceptor" evidence="9">
    <location>
        <position position="168"/>
    </location>
</feature>
<dbReference type="Pfam" id="PF13561">
    <property type="entry name" value="adh_short_C2"/>
    <property type="match status" value="1"/>
</dbReference>
<dbReference type="CDD" id="cd05372">
    <property type="entry name" value="ENR_SDR"/>
    <property type="match status" value="1"/>
</dbReference>
<keyword evidence="6" id="KW-0443">Lipid metabolism</keyword>
<dbReference type="PIRSF" id="PIRSF000094">
    <property type="entry name" value="Enoyl-ACP_rdct"/>
    <property type="match status" value="1"/>
</dbReference>
<feature type="binding site" evidence="11">
    <location>
        <begin position="87"/>
        <end position="88"/>
    </location>
    <ligand>
        <name>NAD(+)</name>
        <dbReference type="ChEBI" id="CHEBI:57540"/>
    </ligand>
</feature>
<dbReference type="PANTHER" id="PTHR43159">
    <property type="entry name" value="ENOYL-[ACYL-CARRIER-PROTEIN] REDUCTASE"/>
    <property type="match status" value="1"/>
</dbReference>
<dbReference type="InterPro" id="IPR036291">
    <property type="entry name" value="NAD(P)-bd_dom_sf"/>
</dbReference>
<dbReference type="GO" id="GO:0006633">
    <property type="term" value="P:fatty acid biosynthetic process"/>
    <property type="evidence" value="ECO:0007669"/>
    <property type="project" value="UniProtKB-UniPathway"/>
</dbReference>
<dbReference type="RefSeq" id="WP_245754527.1">
    <property type="nucleotide sequence ID" value="NZ_FLQX01000107.1"/>
</dbReference>
<comment type="similarity">
    <text evidence="2 8">Belongs to the short-chain dehydrogenases/reductases (SDR) family. FabI subfamily.</text>
</comment>
<feature type="binding site" evidence="11">
    <location>
        <begin position="214"/>
        <end position="218"/>
    </location>
    <ligand>
        <name>NAD(+)</name>
        <dbReference type="ChEBI" id="CHEBI:57540"/>
    </ligand>
</feature>
<reference evidence="12 13" key="1">
    <citation type="submission" date="2016-06" db="EMBL/GenBank/DDBJ databases">
        <authorList>
            <person name="Kjaerup R.B."/>
            <person name="Dalgaard T.S."/>
            <person name="Juul-Madsen H.R."/>
        </authorList>
    </citation>
    <scope>NUCLEOTIDE SEQUENCE [LARGE SCALE GENOMIC DNA]</scope>
    <source>
        <strain evidence="12">3</strain>
    </source>
</reference>
<evidence type="ECO:0000256" key="9">
    <source>
        <dbReference type="PIRSR" id="PIRSR000094-1"/>
    </source>
</evidence>
<proteinExistence type="inferred from homology"/>
<evidence type="ECO:0000256" key="8">
    <source>
        <dbReference type="PIRNR" id="PIRNR000094"/>
    </source>
</evidence>
<dbReference type="AlphaFoldDB" id="A0A1A8XMH9"/>
<evidence type="ECO:0000256" key="7">
    <source>
        <dbReference type="ARBA" id="ARBA00023160"/>
    </source>
</evidence>
<dbReference type="NCBIfam" id="NF005717">
    <property type="entry name" value="PRK07533.1"/>
    <property type="match status" value="1"/>
</dbReference>
<name>A0A1A8XMH9_9PROT</name>
<keyword evidence="4" id="KW-0276">Fatty acid metabolism</keyword>
<keyword evidence="3 8" id="KW-0444">Lipid biosynthesis</keyword>
<keyword evidence="8 11" id="KW-0520">NAD</keyword>
<organism evidence="12 13">
    <name type="scientific">Candidatus Accumulibacter aalborgensis</name>
    <dbReference type="NCBI Taxonomy" id="1860102"/>
    <lineage>
        <taxon>Bacteria</taxon>
        <taxon>Pseudomonadati</taxon>
        <taxon>Pseudomonadota</taxon>
        <taxon>Betaproteobacteria</taxon>
        <taxon>Candidatus Accumulibacter</taxon>
    </lineage>
</organism>
<feature type="binding site" evidence="10">
    <location>
        <position position="118"/>
    </location>
    <ligand>
        <name>substrate</name>
    </ligand>
</feature>
<evidence type="ECO:0000256" key="6">
    <source>
        <dbReference type="ARBA" id="ARBA00023098"/>
    </source>
</evidence>
<evidence type="ECO:0000256" key="10">
    <source>
        <dbReference type="PIRSR" id="PIRSR000094-2"/>
    </source>
</evidence>
<evidence type="ECO:0000256" key="2">
    <source>
        <dbReference type="ARBA" id="ARBA00009233"/>
    </source>
</evidence>
<evidence type="ECO:0000313" key="13">
    <source>
        <dbReference type="Proteomes" id="UP000199169"/>
    </source>
</evidence>
<feature type="active site" description="Proton acceptor" evidence="9">
    <location>
        <position position="178"/>
    </location>
</feature>
<evidence type="ECO:0000256" key="4">
    <source>
        <dbReference type="ARBA" id="ARBA00022832"/>
    </source>
</evidence>
<keyword evidence="7 8" id="KW-0275">Fatty acid biosynthesis</keyword>
<feature type="binding site" evidence="11">
    <location>
        <position position="34"/>
    </location>
    <ligand>
        <name>NAD(+)</name>
        <dbReference type="ChEBI" id="CHEBI:57540"/>
    </ligand>
</feature>
<dbReference type="STRING" id="1860102.ACCAA_310106"/>
<evidence type="ECO:0000256" key="1">
    <source>
        <dbReference type="ARBA" id="ARBA00005194"/>
    </source>
</evidence>
<protein>
    <recommendedName>
        <fullName evidence="8">Enoyl-[acyl-carrier-protein] reductase [NADH]</fullName>
        <ecNumber evidence="8">1.3.1.9</ecNumber>
    </recommendedName>
</protein>
<feature type="binding site" evidence="11">
    <location>
        <position position="115"/>
    </location>
    <ligand>
        <name>NAD(+)</name>
        <dbReference type="ChEBI" id="CHEBI:57540"/>
    </ligand>
</feature>
<dbReference type="SUPFAM" id="SSF51735">
    <property type="entry name" value="NAD(P)-binding Rossmann-fold domains"/>
    <property type="match status" value="1"/>
</dbReference>
<evidence type="ECO:0000256" key="11">
    <source>
        <dbReference type="PIRSR" id="PIRSR000094-3"/>
    </source>
</evidence>
<dbReference type="PRINTS" id="PR00081">
    <property type="entry name" value="GDHRDH"/>
</dbReference>
<feature type="binding site" evidence="11">
    <location>
        <begin position="40"/>
        <end position="41"/>
    </location>
    <ligand>
        <name>NAD(+)</name>
        <dbReference type="ChEBI" id="CHEBI:57540"/>
    </ligand>
</feature>
<keyword evidence="13" id="KW-1185">Reference proteome</keyword>
<dbReference type="EC" id="1.3.1.9" evidence="8"/>
<dbReference type="InterPro" id="IPR014358">
    <property type="entry name" value="Enoyl-ACP_Rdtase_NADH"/>
</dbReference>
<dbReference type="UniPathway" id="UPA00094"/>
<dbReference type="Gene3D" id="3.40.50.720">
    <property type="entry name" value="NAD(P)-binding Rossmann-like Domain"/>
    <property type="match status" value="1"/>
</dbReference>
<keyword evidence="5 8" id="KW-0560">Oxidoreductase</keyword>
<feature type="binding site" evidence="11">
    <location>
        <position position="185"/>
    </location>
    <ligand>
        <name>NAD(+)</name>
        <dbReference type="ChEBI" id="CHEBI:57540"/>
    </ligand>
</feature>
<comment type="pathway">
    <text evidence="1">Lipid metabolism; fatty acid biosynthesis.</text>
</comment>
<accession>A0A1A8XMH9</accession>
<comment type="catalytic activity">
    <reaction evidence="8">
        <text>a 2,3-saturated acyl-[ACP] + NAD(+) = a (2E)-enoyl-[ACP] + NADH + H(+)</text>
        <dbReference type="Rhea" id="RHEA:10240"/>
        <dbReference type="Rhea" id="RHEA-COMP:9925"/>
        <dbReference type="Rhea" id="RHEA-COMP:9926"/>
        <dbReference type="ChEBI" id="CHEBI:15378"/>
        <dbReference type="ChEBI" id="CHEBI:57540"/>
        <dbReference type="ChEBI" id="CHEBI:57945"/>
        <dbReference type="ChEBI" id="CHEBI:78784"/>
        <dbReference type="ChEBI" id="CHEBI:78785"/>
        <dbReference type="EC" id="1.3.1.9"/>
    </reaction>
</comment>
<gene>
    <name evidence="12" type="primary">fabI</name>
    <name evidence="12" type="ORF">ACCAA_310106</name>
</gene>
<dbReference type="InterPro" id="IPR002347">
    <property type="entry name" value="SDR_fam"/>
</dbReference>